<evidence type="ECO:0000313" key="2">
    <source>
        <dbReference type="EMBL" id="MFF3225095.1"/>
    </source>
</evidence>
<dbReference type="Proteomes" id="UP001601948">
    <property type="component" value="Unassembled WGS sequence"/>
</dbReference>
<name>A0ABW6QWX5_9NOCA</name>
<evidence type="ECO:0000313" key="3">
    <source>
        <dbReference type="Proteomes" id="UP001601948"/>
    </source>
</evidence>
<dbReference type="InterPro" id="IPR018547">
    <property type="entry name" value="AbiEi_C"/>
</dbReference>
<feature type="domain" description="AbiEi antitoxin C-terminal" evidence="1">
    <location>
        <begin position="94"/>
        <end position="209"/>
    </location>
</feature>
<proteinExistence type="predicted"/>
<dbReference type="RefSeq" id="WP_387719327.1">
    <property type="nucleotide sequence ID" value="NZ_JBIAPI010000004.1"/>
</dbReference>
<evidence type="ECO:0000259" key="1">
    <source>
        <dbReference type="Pfam" id="PF09407"/>
    </source>
</evidence>
<gene>
    <name evidence="2" type="ORF">ACFYV7_20050</name>
</gene>
<organism evidence="2 3">
    <name type="scientific">Nocardia suismassiliense</name>
    <dbReference type="NCBI Taxonomy" id="2077092"/>
    <lineage>
        <taxon>Bacteria</taxon>
        <taxon>Bacillati</taxon>
        <taxon>Actinomycetota</taxon>
        <taxon>Actinomycetes</taxon>
        <taxon>Mycobacteriales</taxon>
        <taxon>Nocardiaceae</taxon>
        <taxon>Nocardia</taxon>
    </lineage>
</organism>
<comment type="caution">
    <text evidence="2">The sequence shown here is derived from an EMBL/GenBank/DDBJ whole genome shotgun (WGS) entry which is preliminary data.</text>
</comment>
<keyword evidence="3" id="KW-1185">Reference proteome</keyword>
<sequence>MALVAGHRGIVLPSELWRAPLRTLRPQDLAGIYAQPRPEVARLVDRGVLHRVAHGYYIIVPPDYVGRTWLPELEAAAAGIASSIYGLDHTIVMGISAARVLGAVPRALATAVVAVPSQHRSIALTDRSAQVRFVRRDTEGLDAERVETPLGQVLVTTPEQTVLDLARRPELGNAEMEVRPAIEMLYRRSDLGRLAQLATDQRRGAALRRAESWVGHEHR</sequence>
<dbReference type="EMBL" id="JBIAPI010000004">
    <property type="protein sequence ID" value="MFF3225095.1"/>
    <property type="molecule type" value="Genomic_DNA"/>
</dbReference>
<dbReference type="Pfam" id="PF09407">
    <property type="entry name" value="AbiEi_1"/>
    <property type="match status" value="1"/>
</dbReference>
<protein>
    <submittedName>
        <fullName evidence="2">Type IV toxin-antitoxin system AbiEi family antitoxin</fullName>
    </submittedName>
</protein>
<accession>A0ABW6QWX5</accession>
<reference evidence="2 3" key="1">
    <citation type="submission" date="2024-10" db="EMBL/GenBank/DDBJ databases">
        <title>The Natural Products Discovery Center: Release of the First 8490 Sequenced Strains for Exploring Actinobacteria Biosynthetic Diversity.</title>
        <authorList>
            <person name="Kalkreuter E."/>
            <person name="Kautsar S.A."/>
            <person name="Yang D."/>
            <person name="Bader C.D."/>
            <person name="Teijaro C.N."/>
            <person name="Fluegel L."/>
            <person name="Davis C.M."/>
            <person name="Simpson J.R."/>
            <person name="Lauterbach L."/>
            <person name="Steele A.D."/>
            <person name="Gui C."/>
            <person name="Meng S."/>
            <person name="Li G."/>
            <person name="Viehrig K."/>
            <person name="Ye F."/>
            <person name="Su P."/>
            <person name="Kiefer A.F."/>
            <person name="Nichols A."/>
            <person name="Cepeda A.J."/>
            <person name="Yan W."/>
            <person name="Fan B."/>
            <person name="Jiang Y."/>
            <person name="Adhikari A."/>
            <person name="Zheng C.-J."/>
            <person name="Schuster L."/>
            <person name="Cowan T.M."/>
            <person name="Smanski M.J."/>
            <person name="Chevrette M.G."/>
            <person name="De Carvalho L.P.S."/>
            <person name="Shen B."/>
        </authorList>
    </citation>
    <scope>NUCLEOTIDE SEQUENCE [LARGE SCALE GENOMIC DNA]</scope>
    <source>
        <strain evidence="2 3">NPDC003040</strain>
    </source>
</reference>